<keyword evidence="1" id="KW-0472">Membrane</keyword>
<dbReference type="AlphaFoldDB" id="A0A059CD46"/>
<feature type="transmembrane region" description="Helical" evidence="1">
    <location>
        <begin position="30"/>
        <end position="49"/>
    </location>
</feature>
<accession>A0A059CD46</accession>
<dbReference type="InParanoid" id="A0A059CD46"/>
<dbReference type="InterPro" id="IPR053258">
    <property type="entry name" value="Ca-permeable_cation_channel"/>
</dbReference>
<sequence>MDFTTIVSILVNFIQVKFQGKLISPFETHPVATCIAICSLLLHFLLLHLAERAPPSSGRAPPCDGASHLLIHFAGSISVASLAWLLLHDSSHSVLWLFVLLLLLPELELLLQSDIQVAGAKRTTILDVNCSIEYN</sequence>
<evidence type="ECO:0000313" key="2">
    <source>
        <dbReference type="EMBL" id="KCW76174.1"/>
    </source>
</evidence>
<organism evidence="2">
    <name type="scientific">Eucalyptus grandis</name>
    <name type="common">Flooded gum</name>
    <dbReference type="NCBI Taxonomy" id="71139"/>
    <lineage>
        <taxon>Eukaryota</taxon>
        <taxon>Viridiplantae</taxon>
        <taxon>Streptophyta</taxon>
        <taxon>Embryophyta</taxon>
        <taxon>Tracheophyta</taxon>
        <taxon>Spermatophyta</taxon>
        <taxon>Magnoliopsida</taxon>
        <taxon>eudicotyledons</taxon>
        <taxon>Gunneridae</taxon>
        <taxon>Pentapetalae</taxon>
        <taxon>rosids</taxon>
        <taxon>malvids</taxon>
        <taxon>Myrtales</taxon>
        <taxon>Myrtaceae</taxon>
        <taxon>Myrtoideae</taxon>
        <taxon>Eucalypteae</taxon>
        <taxon>Eucalyptus</taxon>
    </lineage>
</organism>
<dbReference type="EMBL" id="KK198756">
    <property type="protein sequence ID" value="KCW76174.1"/>
    <property type="molecule type" value="Genomic_DNA"/>
</dbReference>
<dbReference type="PANTHER" id="PTHR34115:SF5">
    <property type="entry name" value="PROTEIN, PUTATIVE-RELATED"/>
    <property type="match status" value="1"/>
</dbReference>
<name>A0A059CD46_EUCGR</name>
<dbReference type="PANTHER" id="PTHR34115">
    <property type="entry name" value="PROTEIN, PUTATIVE-RELATED"/>
    <property type="match status" value="1"/>
</dbReference>
<reference evidence="2" key="1">
    <citation type="submission" date="2013-07" db="EMBL/GenBank/DDBJ databases">
        <title>The genome of Eucalyptus grandis.</title>
        <authorList>
            <person name="Schmutz J."/>
            <person name="Hayes R."/>
            <person name="Myburg A."/>
            <person name="Tuskan G."/>
            <person name="Grattapaglia D."/>
            <person name="Rokhsar D.S."/>
        </authorList>
    </citation>
    <scope>NUCLEOTIDE SEQUENCE</scope>
    <source>
        <tissue evidence="2">Leaf extractions</tissue>
    </source>
</reference>
<dbReference type="Gramene" id="KCW76174">
    <property type="protein sequence ID" value="KCW76174"/>
    <property type="gene ID" value="EUGRSUZ_D00561"/>
</dbReference>
<keyword evidence="1" id="KW-1133">Transmembrane helix</keyword>
<evidence type="ECO:0000256" key="1">
    <source>
        <dbReference type="SAM" id="Phobius"/>
    </source>
</evidence>
<keyword evidence="1" id="KW-0812">Transmembrane</keyword>
<proteinExistence type="predicted"/>
<feature type="transmembrane region" description="Helical" evidence="1">
    <location>
        <begin position="69"/>
        <end position="87"/>
    </location>
</feature>
<feature type="transmembrane region" description="Helical" evidence="1">
    <location>
        <begin position="93"/>
        <end position="111"/>
    </location>
</feature>
<gene>
    <name evidence="2" type="ORF">EUGRSUZ_D00561</name>
</gene>
<protein>
    <submittedName>
        <fullName evidence="2">Uncharacterized protein</fullName>
    </submittedName>
</protein>